<evidence type="ECO:0000256" key="3">
    <source>
        <dbReference type="ARBA" id="ARBA00022729"/>
    </source>
</evidence>
<dbReference type="EMBL" id="VJMH01005247">
    <property type="protein sequence ID" value="KAF0698340.1"/>
    <property type="molecule type" value="Genomic_DNA"/>
</dbReference>
<accession>A0A6A4YRR3</accession>
<keyword evidence="4" id="KW-0378">Hydrolase</keyword>
<keyword evidence="2" id="KW-0645">Protease</keyword>
<reference evidence="6" key="1">
    <citation type="submission" date="2019-06" db="EMBL/GenBank/DDBJ databases">
        <title>Genomics analysis of Aphanomyces spp. identifies a new class of oomycete effector associated with host adaptation.</title>
        <authorList>
            <person name="Gaulin E."/>
        </authorList>
    </citation>
    <scope>NUCLEOTIDE SEQUENCE</scope>
    <source>
        <strain evidence="6">CBS 578.67</strain>
    </source>
</reference>
<evidence type="ECO:0000256" key="2">
    <source>
        <dbReference type="ARBA" id="ARBA00022670"/>
    </source>
</evidence>
<gene>
    <name evidence="6" type="ORF">As57867_011018</name>
</gene>
<dbReference type="PANTHER" id="PTHR11010:SF38">
    <property type="entry name" value="LYSOSOMAL PRO-X CARBOXYPEPTIDASE"/>
    <property type="match status" value="1"/>
</dbReference>
<dbReference type="SUPFAM" id="SSF53474">
    <property type="entry name" value="alpha/beta-Hydrolases"/>
    <property type="match status" value="1"/>
</dbReference>
<evidence type="ECO:0000313" key="6">
    <source>
        <dbReference type="EMBL" id="KAF0698340.1"/>
    </source>
</evidence>
<protein>
    <recommendedName>
        <fullName evidence="7">Serine carboxypeptidase S28</fullName>
    </recommendedName>
</protein>
<dbReference type="OrthoDB" id="2130629at2759"/>
<dbReference type="PANTHER" id="PTHR11010">
    <property type="entry name" value="PROTEASE S28 PRO-X CARBOXYPEPTIDASE-RELATED"/>
    <property type="match status" value="1"/>
</dbReference>
<organism evidence="6">
    <name type="scientific">Aphanomyces stellatus</name>
    <dbReference type="NCBI Taxonomy" id="120398"/>
    <lineage>
        <taxon>Eukaryota</taxon>
        <taxon>Sar</taxon>
        <taxon>Stramenopiles</taxon>
        <taxon>Oomycota</taxon>
        <taxon>Saprolegniomycetes</taxon>
        <taxon>Saprolegniales</taxon>
        <taxon>Verrucalvaceae</taxon>
        <taxon>Aphanomyces</taxon>
    </lineage>
</organism>
<dbReference type="Gene3D" id="3.40.50.1820">
    <property type="entry name" value="alpha/beta hydrolase"/>
    <property type="match status" value="1"/>
</dbReference>
<evidence type="ECO:0000256" key="4">
    <source>
        <dbReference type="ARBA" id="ARBA00022801"/>
    </source>
</evidence>
<evidence type="ECO:0000256" key="1">
    <source>
        <dbReference type="ARBA" id="ARBA00011079"/>
    </source>
</evidence>
<evidence type="ECO:0000256" key="5">
    <source>
        <dbReference type="ARBA" id="ARBA00023180"/>
    </source>
</evidence>
<dbReference type="GO" id="GO:0006508">
    <property type="term" value="P:proteolysis"/>
    <property type="evidence" value="ECO:0007669"/>
    <property type="project" value="UniProtKB-KW"/>
</dbReference>
<dbReference type="GO" id="GO:0008239">
    <property type="term" value="F:dipeptidyl-peptidase activity"/>
    <property type="evidence" value="ECO:0007669"/>
    <property type="project" value="TreeGrafter"/>
</dbReference>
<keyword evidence="5" id="KW-0325">Glycoprotein</keyword>
<keyword evidence="3" id="KW-0732">Signal</keyword>
<proteinExistence type="inferred from homology"/>
<dbReference type="AlphaFoldDB" id="A0A6A4YRR3"/>
<dbReference type="GO" id="GO:0070008">
    <property type="term" value="F:serine-type exopeptidase activity"/>
    <property type="evidence" value="ECO:0007669"/>
    <property type="project" value="InterPro"/>
</dbReference>
<evidence type="ECO:0008006" key="7">
    <source>
        <dbReference type="Google" id="ProtNLM"/>
    </source>
</evidence>
<sequence>LRFLSSEQALADYAVLVRHVKDTFNAEESPVIAFGGSYAGMLAAWFRMKYPHLVDGAIAASAPLLAFEGQDVDAESYARITTFVGTSAAGAAPNCVSNIRKAQDIIAKWGTTAAGRAQLMPTLGLCSAPPSQEAAIVISDNFMEAFPTLAEANYPYATTYFGDMPAFPYRVACDYLRNDFTDDDVALLRGFRAAVGVALDSSDDSVQCFDWNATSPLEDQGLFMYLWCTELYMLYMDRDGQRDFFRPRTHNITADSETCRATWGVELRPQWAQTVYGGLDAIKASSNIVFSNGNFDPWGGYGVWDSLSDSIVAVSIDQGAHHLDLMFNHDNDPVSVRQARAVELREIRKWVQARKDRYM</sequence>
<dbReference type="InterPro" id="IPR029058">
    <property type="entry name" value="AB_hydrolase_fold"/>
</dbReference>
<comment type="similarity">
    <text evidence="1">Belongs to the peptidase S28 family.</text>
</comment>
<comment type="caution">
    <text evidence="6">The sequence shown here is derived from an EMBL/GenBank/DDBJ whole genome shotgun (WGS) entry which is preliminary data.</text>
</comment>
<dbReference type="Gene3D" id="1.20.120.980">
    <property type="entry name" value="Serine carboxypeptidase S28, SKS domain"/>
    <property type="match status" value="1"/>
</dbReference>
<dbReference type="Pfam" id="PF05577">
    <property type="entry name" value="Peptidase_S28"/>
    <property type="match status" value="1"/>
</dbReference>
<dbReference type="InterPro" id="IPR008758">
    <property type="entry name" value="Peptidase_S28"/>
</dbReference>
<name>A0A6A4YRR3_9STRA</name>
<dbReference type="InterPro" id="IPR042269">
    <property type="entry name" value="Ser_carbopepase_S28_SKS"/>
</dbReference>
<feature type="non-terminal residue" evidence="6">
    <location>
        <position position="1"/>
    </location>
</feature>